<evidence type="ECO:0000256" key="11">
    <source>
        <dbReference type="ARBA" id="ARBA00023137"/>
    </source>
</evidence>
<dbReference type="InterPro" id="IPR000719">
    <property type="entry name" value="Prot_kinase_dom"/>
</dbReference>
<dbReference type="PROSITE" id="PS50853">
    <property type="entry name" value="FN3"/>
    <property type="match status" value="3"/>
</dbReference>
<keyword evidence="6 15" id="KW-0547">Nucleotide-binding</keyword>
<evidence type="ECO:0000313" key="19">
    <source>
        <dbReference type="EMBL" id="KAK1127407.1"/>
    </source>
</evidence>
<name>A0AA40FXV0_9HYME</name>
<dbReference type="InterPro" id="IPR002011">
    <property type="entry name" value="Tyr_kinase_rcpt_2_CS"/>
</dbReference>
<evidence type="ECO:0000256" key="3">
    <source>
        <dbReference type="ARBA" id="ARBA00022679"/>
    </source>
</evidence>
<keyword evidence="4 16" id="KW-0812">Transmembrane</keyword>
<dbReference type="SUPFAM" id="SSF63825">
    <property type="entry name" value="YWTD domain"/>
    <property type="match status" value="1"/>
</dbReference>
<dbReference type="PROSITE" id="PS00239">
    <property type="entry name" value="RECEPTOR_TYR_KIN_II"/>
    <property type="match status" value="1"/>
</dbReference>
<feature type="domain" description="Fibronectin type-III" evidence="18">
    <location>
        <begin position="628"/>
        <end position="732"/>
    </location>
</feature>
<evidence type="ECO:0000256" key="2">
    <source>
        <dbReference type="ARBA" id="ARBA00022553"/>
    </source>
</evidence>
<dbReference type="InterPro" id="IPR020635">
    <property type="entry name" value="Tyr_kinase_cat_dom"/>
</dbReference>
<dbReference type="GO" id="GO:0005886">
    <property type="term" value="C:plasma membrane"/>
    <property type="evidence" value="ECO:0007669"/>
    <property type="project" value="TreeGrafter"/>
</dbReference>
<sequence length="1605" mass="182120">MVAVMDPALHQYPKNLTSETVVVLPNAVSYNSIRIEGTWRNFNISWDPVKNINYGIVFYEVKFADYINTNSNPEITTETSMSYNNSEQILPYSVLEVTVKAFTYWETAHHTRKILRSPQSVPTQPTNTRAFIEFHKEPLSENIDIFAIFRWDQPEFANGLITGYTVQCWFKENNVEIQICNQSLIPSTLLEHTVQSLLPNTTYYFQVRAHTEVGAGPYTDVTNVSTMYENPVPQLLVATMDAVRISDLDQEVNYTITRHIAVEVTYLAAESKIYWINEMQELVTSDLNGANATKILTLNNSAFSITVDWVARHLYWSESSYRENGGCIMKLDLTMWQAGILKYKNIVMTSRRIVNLDILPSTGSLYWIEQTRKDGGVIMKSNLDGNDIQPFFNYIDDCSCPYRSSVFPVMTIDSTNSNQKPVMYWVSLEGHLNSADIDGCRCNLIVSAGFNKGLPPKSLTVDKMNIYWSNIPEDQIYFVNKKYPDDEEIKHFYLPSVRSIKALGKSLQTYPIANCLIPYQASYNVEEMRKTANIITVTLPEPIPQFGCEEYSLPTTLYTIYVSQCIESDPNRTKLQTYEKKYEIKNLKPFTKYRLKLALSNYYADLESMNLEFGSDVVLRTEAGTPTAPENVTVEALTPTLAIVYWMPPKILNAAAVRYEVHWRLFRVINGARQKGEQFVKSTERTTDGRFFTILEPWLPNQEYLVFVRAYPAHVNDVYSESPGHVVKMYPEPNNLTLTGFSVNSLNVSWVPTVNLMVKYTLEYTDVAMNDWQAANEFKMDKDKVTYFIRELQPRTLYKFHLLLRYPNYKKDFVWPTDGRFTFQTSGDIPSAPGMPTLTKLRNSVYQLNWEPAEAHGSQITLYRVEGIKINEINEQIDTTGNTSWKLYYNGTDNYWIITGDISDKYRFRVQAENAYGFGSWSRSSPIIDLTEANGGILAAQQHLGLVLGLSVPVITIMLICFCYFLCPVYRQRKEDKKAILPPLVSDVELATLREIPRGNFVQPNALYASTLQNDPDDSMLPKIRREQITLAKFLGSGAFGEVFQGNAKDLERPGITPVAIKTLRKGASAQEKAEFLQEARLMSHFRHKHVLRLLGVCLDTDPPLLVLELMEADLLSYLRASRSLHPSDPHALRLQDLLAMCEDVARGCRYLEELHFVHRDLACRNCLVSARDRENRVVKIGDFGLARDIYKNDYYRKEGEGLLPVRWMAPESLVDGVFTSQSDVWAFGVLMWEITSLGQQPYPARTNIEVLHHVRAGGRLPKPLNCPSALHQLMLRCWSVADARPSFKLCLENIVSLRSTIEDAQLNPVHADHYLARRGNSWKSSSSEGSRDMQPFLQNSHNAISQSNEVPKYLEILADNEDIIVRQNSTNGYEVPRSIHISDQNLTNTNKASTNVDVKSNLHSDEQKDVLADAKEQSERKCDKRSSISSLNLPKRKRASITSMIEKCNTLDSSKLTNPTIKTILKTDSFTSLIDQRKNKRNVTERRGSELSLECRSSSSLSSNISLAPPTRPSSSLISSQNVLPLKNSVIGGTSESIDNNVMKNALPKIQRTHTNLQNGTANIPLVINSALLNLLRQTPVVEDSNNIVTYTNINTDAVRVNGS</sequence>
<evidence type="ECO:0000256" key="12">
    <source>
        <dbReference type="ARBA" id="ARBA00023170"/>
    </source>
</evidence>
<evidence type="ECO:0000256" key="5">
    <source>
        <dbReference type="ARBA" id="ARBA00022737"/>
    </source>
</evidence>
<dbReference type="EMBL" id="JAHYIQ010000012">
    <property type="protein sequence ID" value="KAK1127407.1"/>
    <property type="molecule type" value="Genomic_DNA"/>
</dbReference>
<feature type="domain" description="Fibronectin type-III" evidence="18">
    <location>
        <begin position="832"/>
        <end position="934"/>
    </location>
</feature>
<dbReference type="SUPFAM" id="SSF49265">
    <property type="entry name" value="Fibronectin type III"/>
    <property type="match status" value="3"/>
</dbReference>
<dbReference type="InterPro" id="IPR001245">
    <property type="entry name" value="Ser-Thr/Tyr_kinase_cat_dom"/>
</dbReference>
<proteinExistence type="inferred from homology"/>
<keyword evidence="10" id="KW-0472">Membrane</keyword>
<evidence type="ECO:0000256" key="16">
    <source>
        <dbReference type="RuleBase" id="RU000312"/>
    </source>
</evidence>
<dbReference type="InterPro" id="IPR003961">
    <property type="entry name" value="FN3_dom"/>
</dbReference>
<accession>A0AA40FXV0</accession>
<dbReference type="InterPro" id="IPR008266">
    <property type="entry name" value="Tyr_kinase_AS"/>
</dbReference>
<dbReference type="SUPFAM" id="SSF56112">
    <property type="entry name" value="Protein kinase-like (PK-like)"/>
    <property type="match status" value="1"/>
</dbReference>
<dbReference type="Gene3D" id="2.120.10.30">
    <property type="entry name" value="TolB, C-terminal domain"/>
    <property type="match status" value="1"/>
</dbReference>
<keyword evidence="9" id="KW-1133">Transmembrane helix</keyword>
<comment type="caution">
    <text evidence="19">The sequence shown here is derived from an EMBL/GenBank/DDBJ whole genome shotgun (WGS) entry which is preliminary data.</text>
</comment>
<dbReference type="PROSITE" id="PS50011">
    <property type="entry name" value="PROTEIN_KINASE_DOM"/>
    <property type="match status" value="1"/>
</dbReference>
<dbReference type="EC" id="2.7.10.1" evidence="16"/>
<dbReference type="PANTHER" id="PTHR24416:SF527">
    <property type="entry name" value="PROTO-ONCOGENE TYROSINE-PROTEIN KINASE ROS"/>
    <property type="match status" value="1"/>
</dbReference>
<dbReference type="CDD" id="cd00063">
    <property type="entry name" value="FN3"/>
    <property type="match status" value="4"/>
</dbReference>
<dbReference type="FunFam" id="1.10.510.10:FF:000341">
    <property type="entry name" value="Tyrosine-protein kinase receptor"/>
    <property type="match status" value="1"/>
</dbReference>
<dbReference type="InterPro" id="IPR011009">
    <property type="entry name" value="Kinase-like_dom_sf"/>
</dbReference>
<dbReference type="Gene3D" id="1.10.510.10">
    <property type="entry name" value="Transferase(Phosphotransferase) domain 1"/>
    <property type="match status" value="1"/>
</dbReference>
<dbReference type="InterPro" id="IPR036116">
    <property type="entry name" value="FN3_sf"/>
</dbReference>
<evidence type="ECO:0000256" key="4">
    <source>
        <dbReference type="ARBA" id="ARBA00022692"/>
    </source>
</evidence>
<dbReference type="Gene3D" id="2.60.40.10">
    <property type="entry name" value="Immunoglobulins"/>
    <property type="match status" value="4"/>
</dbReference>
<keyword evidence="5" id="KW-0677">Repeat</keyword>
<evidence type="ECO:0000256" key="6">
    <source>
        <dbReference type="ARBA" id="ARBA00022741"/>
    </source>
</evidence>
<comment type="similarity">
    <text evidence="16">Belongs to the protein kinase superfamily. Tyr protein kinase family. Insulin receptor subfamily.</text>
</comment>
<dbReference type="GO" id="GO:0005524">
    <property type="term" value="F:ATP binding"/>
    <property type="evidence" value="ECO:0007669"/>
    <property type="project" value="UniProtKB-UniRule"/>
</dbReference>
<dbReference type="PROSITE" id="PS00109">
    <property type="entry name" value="PROTEIN_KINASE_TYR"/>
    <property type="match status" value="1"/>
</dbReference>
<evidence type="ECO:0000259" key="18">
    <source>
        <dbReference type="PROSITE" id="PS50853"/>
    </source>
</evidence>
<evidence type="ECO:0000256" key="10">
    <source>
        <dbReference type="ARBA" id="ARBA00023136"/>
    </source>
</evidence>
<keyword evidence="3" id="KW-0808">Transferase</keyword>
<dbReference type="InterPro" id="IPR013783">
    <property type="entry name" value="Ig-like_fold"/>
</dbReference>
<comment type="catalytic activity">
    <reaction evidence="14 16">
        <text>L-tyrosyl-[protein] + ATP = O-phospho-L-tyrosyl-[protein] + ADP + H(+)</text>
        <dbReference type="Rhea" id="RHEA:10596"/>
        <dbReference type="Rhea" id="RHEA-COMP:10136"/>
        <dbReference type="Rhea" id="RHEA-COMP:20101"/>
        <dbReference type="ChEBI" id="CHEBI:15378"/>
        <dbReference type="ChEBI" id="CHEBI:30616"/>
        <dbReference type="ChEBI" id="CHEBI:46858"/>
        <dbReference type="ChEBI" id="CHEBI:61978"/>
        <dbReference type="ChEBI" id="CHEBI:456216"/>
        <dbReference type="EC" id="2.7.10.1"/>
    </reaction>
</comment>
<reference evidence="19" key="1">
    <citation type="submission" date="2021-10" db="EMBL/GenBank/DDBJ databases">
        <title>Melipona bicolor Genome sequencing and assembly.</title>
        <authorList>
            <person name="Araujo N.S."/>
            <person name="Arias M.C."/>
        </authorList>
    </citation>
    <scope>NUCLEOTIDE SEQUENCE</scope>
    <source>
        <strain evidence="19">USP_2M_L1-L4_2017</strain>
        <tissue evidence="19">Whole body</tissue>
    </source>
</reference>
<dbReference type="Pfam" id="PF00041">
    <property type="entry name" value="fn3"/>
    <property type="match status" value="1"/>
</dbReference>
<dbReference type="GO" id="GO:0007169">
    <property type="term" value="P:cell surface receptor protein tyrosine kinase signaling pathway"/>
    <property type="evidence" value="ECO:0007669"/>
    <property type="project" value="InterPro"/>
</dbReference>
<dbReference type="GO" id="GO:0043235">
    <property type="term" value="C:receptor complex"/>
    <property type="evidence" value="ECO:0007669"/>
    <property type="project" value="TreeGrafter"/>
</dbReference>
<keyword evidence="2 16" id="KW-0597">Phosphoprotein</keyword>
<dbReference type="PANTHER" id="PTHR24416">
    <property type="entry name" value="TYROSINE-PROTEIN KINASE RECEPTOR"/>
    <property type="match status" value="1"/>
</dbReference>
<keyword evidence="20" id="KW-1185">Reference proteome</keyword>
<keyword evidence="8 15" id="KW-0067">ATP-binding</keyword>
<organism evidence="19 20">
    <name type="scientific">Melipona bicolor</name>
    <dbReference type="NCBI Taxonomy" id="60889"/>
    <lineage>
        <taxon>Eukaryota</taxon>
        <taxon>Metazoa</taxon>
        <taxon>Ecdysozoa</taxon>
        <taxon>Arthropoda</taxon>
        <taxon>Hexapoda</taxon>
        <taxon>Insecta</taxon>
        <taxon>Pterygota</taxon>
        <taxon>Neoptera</taxon>
        <taxon>Endopterygota</taxon>
        <taxon>Hymenoptera</taxon>
        <taxon>Apocrita</taxon>
        <taxon>Aculeata</taxon>
        <taxon>Apoidea</taxon>
        <taxon>Anthophila</taxon>
        <taxon>Apidae</taxon>
        <taxon>Melipona</taxon>
    </lineage>
</organism>
<evidence type="ECO:0000256" key="13">
    <source>
        <dbReference type="ARBA" id="ARBA00023180"/>
    </source>
</evidence>
<protein>
    <recommendedName>
        <fullName evidence="16">Tyrosine-protein kinase receptor</fullName>
        <ecNumber evidence="16">2.7.10.1</ecNumber>
    </recommendedName>
</protein>
<dbReference type="GO" id="GO:0004714">
    <property type="term" value="F:transmembrane receptor protein tyrosine kinase activity"/>
    <property type="evidence" value="ECO:0007669"/>
    <property type="project" value="UniProtKB-EC"/>
</dbReference>
<dbReference type="PRINTS" id="PR00109">
    <property type="entry name" value="TYRKINASE"/>
</dbReference>
<evidence type="ECO:0000256" key="9">
    <source>
        <dbReference type="ARBA" id="ARBA00022989"/>
    </source>
</evidence>
<evidence type="ECO:0000256" key="8">
    <source>
        <dbReference type="ARBA" id="ARBA00022840"/>
    </source>
</evidence>
<dbReference type="InterPro" id="IPR050122">
    <property type="entry name" value="RTK"/>
</dbReference>
<dbReference type="InterPro" id="IPR017441">
    <property type="entry name" value="Protein_kinase_ATP_BS"/>
</dbReference>
<evidence type="ECO:0000256" key="15">
    <source>
        <dbReference type="PROSITE-ProRule" id="PRU10141"/>
    </source>
</evidence>
<keyword evidence="11" id="KW-0829">Tyrosine-protein kinase</keyword>
<evidence type="ECO:0000256" key="1">
    <source>
        <dbReference type="ARBA" id="ARBA00004167"/>
    </source>
</evidence>
<evidence type="ECO:0000256" key="7">
    <source>
        <dbReference type="ARBA" id="ARBA00022777"/>
    </source>
</evidence>
<evidence type="ECO:0000313" key="20">
    <source>
        <dbReference type="Proteomes" id="UP001177670"/>
    </source>
</evidence>
<evidence type="ECO:0000259" key="17">
    <source>
        <dbReference type="PROSITE" id="PS50011"/>
    </source>
</evidence>
<keyword evidence="13" id="KW-0325">Glycoprotein</keyword>
<dbReference type="Pfam" id="PF07714">
    <property type="entry name" value="PK_Tyr_Ser-Thr"/>
    <property type="match status" value="1"/>
</dbReference>
<dbReference type="SMART" id="SM00060">
    <property type="entry name" value="FN3"/>
    <property type="match status" value="5"/>
</dbReference>
<keyword evidence="12 16" id="KW-0675">Receptor</keyword>
<keyword evidence="7" id="KW-0418">Kinase</keyword>
<dbReference type="InterPro" id="IPR011042">
    <property type="entry name" value="6-blade_b-propeller_TolB-like"/>
</dbReference>
<evidence type="ECO:0000256" key="14">
    <source>
        <dbReference type="ARBA" id="ARBA00051243"/>
    </source>
</evidence>
<dbReference type="Gene3D" id="3.30.200.20">
    <property type="entry name" value="Phosphorylase Kinase, domain 1"/>
    <property type="match status" value="1"/>
</dbReference>
<feature type="binding site" evidence="15">
    <location>
        <position position="1062"/>
    </location>
    <ligand>
        <name>ATP</name>
        <dbReference type="ChEBI" id="CHEBI:30616"/>
    </ligand>
</feature>
<dbReference type="SMART" id="SM00219">
    <property type="entry name" value="TyrKc"/>
    <property type="match status" value="1"/>
</dbReference>
<comment type="subcellular location">
    <subcellularLocation>
        <location evidence="1">Membrane</location>
        <topology evidence="1">Single-pass membrane protein</topology>
    </subcellularLocation>
</comment>
<dbReference type="Proteomes" id="UP001177670">
    <property type="component" value="Unassembled WGS sequence"/>
</dbReference>
<feature type="domain" description="Fibronectin type-III" evidence="18">
    <location>
        <begin position="124"/>
        <end position="229"/>
    </location>
</feature>
<dbReference type="GO" id="GO:0032006">
    <property type="term" value="P:regulation of TOR signaling"/>
    <property type="evidence" value="ECO:0007669"/>
    <property type="project" value="TreeGrafter"/>
</dbReference>
<gene>
    <name evidence="19" type="ORF">K0M31_003946</name>
</gene>
<dbReference type="PROSITE" id="PS00107">
    <property type="entry name" value="PROTEIN_KINASE_ATP"/>
    <property type="match status" value="1"/>
</dbReference>
<feature type="domain" description="Protein kinase" evidence="17">
    <location>
        <begin position="1029"/>
        <end position="1302"/>
    </location>
</feature>